<comment type="caution">
    <text evidence="1">The sequence shown here is derived from an EMBL/GenBank/DDBJ whole genome shotgun (WGS) entry which is preliminary data.</text>
</comment>
<keyword evidence="1" id="KW-0489">Methyltransferase</keyword>
<gene>
    <name evidence="1" type="ORF">MM213_20135</name>
</gene>
<dbReference type="RefSeq" id="WP_241414686.1">
    <property type="nucleotide sequence ID" value="NZ_JAKZGO010000032.1"/>
</dbReference>
<name>A0ABS9VH99_9BACT</name>
<proteinExistence type="predicted"/>
<dbReference type="GO" id="GO:0032259">
    <property type="term" value="P:methylation"/>
    <property type="evidence" value="ECO:0007669"/>
    <property type="project" value="UniProtKB-KW"/>
</dbReference>
<evidence type="ECO:0000313" key="1">
    <source>
        <dbReference type="EMBL" id="MCH7415822.1"/>
    </source>
</evidence>
<organism evidence="1 2">
    <name type="scientific">Belliella alkalica</name>
    <dbReference type="NCBI Taxonomy" id="1730871"/>
    <lineage>
        <taxon>Bacteria</taxon>
        <taxon>Pseudomonadati</taxon>
        <taxon>Bacteroidota</taxon>
        <taxon>Cytophagia</taxon>
        <taxon>Cytophagales</taxon>
        <taxon>Cyclobacteriaceae</taxon>
        <taxon>Belliella</taxon>
    </lineage>
</organism>
<reference evidence="1" key="1">
    <citation type="submission" date="2022-03" db="EMBL/GenBank/DDBJ databases">
        <title>De novo assembled genomes of Belliella spp. (Cyclobacteriaceae) strains.</title>
        <authorList>
            <person name="Szabo A."/>
            <person name="Korponai K."/>
            <person name="Felfoldi T."/>
        </authorList>
    </citation>
    <scope>NUCLEOTIDE SEQUENCE</scope>
    <source>
        <strain evidence="1">DSM 111903</strain>
    </source>
</reference>
<keyword evidence="1" id="KW-0808">Transferase</keyword>
<dbReference type="GO" id="GO:0008168">
    <property type="term" value="F:methyltransferase activity"/>
    <property type="evidence" value="ECO:0007669"/>
    <property type="project" value="UniProtKB-KW"/>
</dbReference>
<accession>A0ABS9VH99</accession>
<protein>
    <submittedName>
        <fullName evidence="1">Class I SAM-dependent methyltransferase</fullName>
    </submittedName>
</protein>
<dbReference type="SUPFAM" id="SSF53335">
    <property type="entry name" value="S-adenosyl-L-methionine-dependent methyltransferases"/>
    <property type="match status" value="1"/>
</dbReference>
<evidence type="ECO:0000313" key="2">
    <source>
        <dbReference type="Proteomes" id="UP001165430"/>
    </source>
</evidence>
<dbReference type="Proteomes" id="UP001165430">
    <property type="component" value="Unassembled WGS sequence"/>
</dbReference>
<keyword evidence="2" id="KW-1185">Reference proteome</keyword>
<dbReference type="EMBL" id="JAKZGO010000032">
    <property type="protein sequence ID" value="MCH7415822.1"/>
    <property type="molecule type" value="Genomic_DNA"/>
</dbReference>
<sequence length="171" mass="19955">MGKGEKDHYLKHKNGPQFPGYVSFLKQAVNPLLSYLQPSMKALDFGCGPGPTIDSILQEYKISCDNYDPFFFQDGIKSSEYDLIFATECIEHFHFPKNDFDKIFNLLKPQGFLSIMTELHPGLDKVSDWYYIKDPTHTTFFSNKTMKWLSEKFLLKTIYTDEKRVIIFQKP</sequence>
<dbReference type="Gene3D" id="3.40.50.150">
    <property type="entry name" value="Vaccinia Virus protein VP39"/>
    <property type="match status" value="1"/>
</dbReference>
<dbReference type="Pfam" id="PF13489">
    <property type="entry name" value="Methyltransf_23"/>
    <property type="match status" value="1"/>
</dbReference>
<dbReference type="InterPro" id="IPR029063">
    <property type="entry name" value="SAM-dependent_MTases_sf"/>
</dbReference>